<evidence type="ECO:0000313" key="4">
    <source>
        <dbReference type="WBParaSite" id="TCLT_0000976701-mRNA-1"/>
    </source>
</evidence>
<feature type="transmembrane region" description="Helical" evidence="1">
    <location>
        <begin position="68"/>
        <end position="87"/>
    </location>
</feature>
<reference evidence="4" key="1">
    <citation type="submission" date="2017-02" db="UniProtKB">
        <authorList>
            <consortium name="WormBaseParasite"/>
        </authorList>
    </citation>
    <scope>IDENTIFICATION</scope>
</reference>
<evidence type="ECO:0000313" key="3">
    <source>
        <dbReference type="Proteomes" id="UP000276776"/>
    </source>
</evidence>
<keyword evidence="3" id="KW-1185">Reference proteome</keyword>
<evidence type="ECO:0000256" key="1">
    <source>
        <dbReference type="SAM" id="Phobius"/>
    </source>
</evidence>
<feature type="transmembrane region" description="Helical" evidence="1">
    <location>
        <begin position="140"/>
        <end position="161"/>
    </location>
</feature>
<dbReference type="WBParaSite" id="TCLT_0000976701-mRNA-1">
    <property type="protein sequence ID" value="TCLT_0000976701-mRNA-1"/>
    <property type="gene ID" value="TCLT_0000976701"/>
</dbReference>
<keyword evidence="1" id="KW-0812">Transmembrane</keyword>
<keyword evidence="1" id="KW-0472">Membrane</keyword>
<protein>
    <submittedName>
        <fullName evidence="4">MARVEL domain-containing protein</fullName>
    </submittedName>
</protein>
<proteinExistence type="predicted"/>
<dbReference type="EMBL" id="UYYF01004872">
    <property type="protein sequence ID" value="VDN07412.1"/>
    <property type="molecule type" value="Genomic_DNA"/>
</dbReference>
<gene>
    <name evidence="2" type="ORF">TCLT_LOCUS9756</name>
</gene>
<feature type="transmembrane region" description="Helical" evidence="1">
    <location>
        <begin position="94"/>
        <end position="120"/>
    </location>
</feature>
<organism evidence="4">
    <name type="scientific">Thelazia callipaeda</name>
    <name type="common">Oriental eyeworm</name>
    <name type="synonym">Parasitic nematode</name>
    <dbReference type="NCBI Taxonomy" id="103827"/>
    <lineage>
        <taxon>Eukaryota</taxon>
        <taxon>Metazoa</taxon>
        <taxon>Ecdysozoa</taxon>
        <taxon>Nematoda</taxon>
        <taxon>Chromadorea</taxon>
        <taxon>Rhabditida</taxon>
        <taxon>Spirurina</taxon>
        <taxon>Spiruromorpha</taxon>
        <taxon>Thelazioidea</taxon>
        <taxon>Thelaziidae</taxon>
        <taxon>Thelazia</taxon>
    </lineage>
</organism>
<dbReference type="AlphaFoldDB" id="A0A0N5D9F8"/>
<feature type="transmembrane region" description="Helical" evidence="1">
    <location>
        <begin position="38"/>
        <end position="62"/>
    </location>
</feature>
<reference evidence="2 3" key="2">
    <citation type="submission" date="2018-11" db="EMBL/GenBank/DDBJ databases">
        <authorList>
            <consortium name="Pathogen Informatics"/>
        </authorList>
    </citation>
    <scope>NUCLEOTIDE SEQUENCE [LARGE SCALE GENOMIC DNA]</scope>
</reference>
<evidence type="ECO:0000313" key="2">
    <source>
        <dbReference type="EMBL" id="VDN07412.1"/>
    </source>
</evidence>
<accession>A0A0N5D9F8</accession>
<dbReference type="OrthoDB" id="8173727at2759"/>
<dbReference type="PANTHER" id="PTHR34851">
    <property type="entry name" value="PROTEIN CBG05235-RELATED"/>
    <property type="match status" value="1"/>
</dbReference>
<sequence>MRCCGLPFHVILTNEVENDSRSSHRCCGGNVHIKQATLYVAISALLLSAFNGISMFFGVYSVNFSLDVLLLIANTITATMIFFALYYEKAVFLIPFIITSVSTHFFNIAECAGFCILALYTLYYTIAYKKQTFNTKVDQMIMVVTIFIGIIIAGWATFVVAKCYNYLKDQNSNSNAVMYERCLWR</sequence>
<dbReference type="PANTHER" id="PTHR34851:SF5">
    <property type="entry name" value="MARVEL DOMAIN-CONTAINING PROTEIN"/>
    <property type="match status" value="1"/>
</dbReference>
<name>A0A0N5D9F8_THECL</name>
<dbReference type="Proteomes" id="UP000276776">
    <property type="component" value="Unassembled WGS sequence"/>
</dbReference>
<keyword evidence="1" id="KW-1133">Transmembrane helix</keyword>
<dbReference type="OMA" id="FDQMLMV"/>